<name>A0ACC6S596_9BACI</name>
<sequence length="293" mass="31610">MLGAIEAGGTKFVCAVGDAVGNIVERIQIPTTVPEETMEEVIAFFQNYPIESIGIGSFGPIDVNQESPTYGYITSTPKTAWKNYPFVRAIKVAFDIPVGFNTDVNAAALGEAKLGAAKGLDSCLYITVGTGIGAGAVVQGKLLQGLTHPEMGHILVRRHSEDKYAGKCPYHKDCLEGLAAGPAIEERWGEKGIQLSNREEVWNLEAYYIAQALMQYILILSPKKIILGGGVMKQKQVFSYIHKHLLQLINGYVELPELSDYIVSPGLGDNAGITGSLLLAQEALLSKQTLQNS</sequence>
<evidence type="ECO:0000313" key="1">
    <source>
        <dbReference type="EMBL" id="MEQ2525181.1"/>
    </source>
</evidence>
<keyword evidence="2" id="KW-1185">Reference proteome</keyword>
<accession>A0ACC6S596</accession>
<dbReference type="Proteomes" id="UP001439875">
    <property type="component" value="Unassembled WGS sequence"/>
</dbReference>
<organism evidence="1 2">
    <name type="scientific">Robertmurraya yapensis</name>
    <name type="common">ex Hitch et al 2024</name>
    <dbReference type="NCBI Taxonomy" id="3133160"/>
    <lineage>
        <taxon>Bacteria</taxon>
        <taxon>Bacillati</taxon>
        <taxon>Bacillota</taxon>
        <taxon>Bacilli</taxon>
        <taxon>Bacillales</taxon>
        <taxon>Bacillaceae</taxon>
        <taxon>Robertmurraya</taxon>
    </lineage>
</organism>
<evidence type="ECO:0000313" key="2">
    <source>
        <dbReference type="Proteomes" id="UP001439875"/>
    </source>
</evidence>
<protein>
    <submittedName>
        <fullName evidence="1">ROK family protein</fullName>
    </submittedName>
</protein>
<comment type="caution">
    <text evidence="1">The sequence shown here is derived from an EMBL/GenBank/DDBJ whole genome shotgun (WGS) entry which is preliminary data.</text>
</comment>
<dbReference type="EMBL" id="JBBMEW010000001">
    <property type="protein sequence ID" value="MEQ2525181.1"/>
    <property type="molecule type" value="Genomic_DNA"/>
</dbReference>
<proteinExistence type="predicted"/>
<reference evidence="1" key="1">
    <citation type="submission" date="2024-03" db="EMBL/GenBank/DDBJ databases">
        <title>Human intestinal bacterial collection.</title>
        <authorList>
            <person name="Pauvert C."/>
            <person name="Hitch T.C.A."/>
            <person name="Clavel T."/>
        </authorList>
    </citation>
    <scope>NUCLEOTIDE SEQUENCE</scope>
    <source>
        <strain evidence="1">CLA-AA-H227</strain>
    </source>
</reference>
<gene>
    <name evidence="1" type="ORF">WMO40_00595</name>
</gene>